<dbReference type="RefSeq" id="WP_256637932.1">
    <property type="nucleotide sequence ID" value="NZ_CP071249.1"/>
</dbReference>
<dbReference type="Proteomes" id="UP001058016">
    <property type="component" value="Chromosome"/>
</dbReference>
<feature type="transmembrane region" description="Helical" evidence="3">
    <location>
        <begin position="68"/>
        <end position="89"/>
    </location>
</feature>
<sequence>MFNNKGLKWIYRIIMILPIIPIIWNIIYINQYSGFDSLLRLNLSLIFIFLYLAILMFGLYVVKEENKVGTIILTIVALIGLFTGTYFGYVNTRVYHSLNNMTMQDSIISYSLVTMADSPFTEVKDLEGYTIGTLNLTKQEVIDNIDQFLEENELTDEAEVEKYDSPISMIHDLYDGKVDAIIVGDNYGSLFSEQLGFEDIKNETKILANIETVIQQEELKPGMANTSLIDDPFSILLIGVDSTEQGLEAASLADSLIIATVNPQNLSVTMTSIPRDSYVEIPCFNNTKDKITHSNNGGTTCVIESVEKMFDLNIPYYVKINFKGVVELVDTIGGIYVDVPVTIEEQDSNRQFGEHLITVEEGYQHLNGEQALALSRHRKTLAKGDLGRAEHQQLVIEGIVNQMLTEMNTVGEFLDLLDVLGNNIETNISLNQMTSSLQYLLGLVSTFNGQNPLDYIHIKSMVVSAQYGYMDNPYYSFKLSYAFPYKGAIADAREQMLINLEKESPQFNYSFTFNGFEEYEGTQWVQTYYNEPLPGGATENNVTTDDEEEVKITVTDKNTSLTNDKTINNPSSSSNGSNGITNDGSNSESSNGSNGITNDGSNSESSNGSNGITNDGSNSESSNGSNGITNDGSNSESSNGSNGITNDGSNSESNNESNGVTNDGSNSESNNESNGVTNDGSNTEQVETDLTQEQVEMDLILDQMAVQYSNRYCRGIRLTLSLKK</sequence>
<feature type="compositionally biased region" description="Polar residues" evidence="2">
    <location>
        <begin position="675"/>
        <end position="684"/>
    </location>
</feature>
<keyword evidence="3" id="KW-1133">Transmembrane helix</keyword>
<keyword evidence="3" id="KW-0472">Membrane</keyword>
<evidence type="ECO:0000313" key="7">
    <source>
        <dbReference type="Proteomes" id="UP001058016"/>
    </source>
</evidence>
<feature type="compositionally biased region" description="Polar residues" evidence="2">
    <location>
        <begin position="555"/>
        <end position="567"/>
    </location>
</feature>
<dbReference type="InterPro" id="IPR004474">
    <property type="entry name" value="LytR_CpsA_psr"/>
</dbReference>
<feature type="region of interest" description="Disordered" evidence="2">
    <location>
        <begin position="530"/>
        <end position="684"/>
    </location>
</feature>
<protein>
    <submittedName>
        <fullName evidence="6">LCP family protein</fullName>
    </submittedName>
</protein>
<evidence type="ECO:0000256" key="2">
    <source>
        <dbReference type="SAM" id="MobiDB-lite"/>
    </source>
</evidence>
<evidence type="ECO:0000256" key="1">
    <source>
        <dbReference type="ARBA" id="ARBA00006068"/>
    </source>
</evidence>
<organism evidence="6 7">
    <name type="scientific">Turicibacter bilis</name>
    <dbReference type="NCBI Taxonomy" id="2735723"/>
    <lineage>
        <taxon>Bacteria</taxon>
        <taxon>Bacillati</taxon>
        <taxon>Bacillota</taxon>
        <taxon>Erysipelotrichia</taxon>
        <taxon>Erysipelotrichales</taxon>
        <taxon>Turicibacteraceae</taxon>
        <taxon>Turicibacter</taxon>
    </lineage>
</organism>
<dbReference type="Gene3D" id="3.40.190.10">
    <property type="entry name" value="Periplasmic binding protein-like II"/>
    <property type="match status" value="1"/>
</dbReference>
<proteinExistence type="inferred from homology"/>
<gene>
    <name evidence="6" type="ORF">J0J69_04640</name>
</gene>
<keyword evidence="3" id="KW-0812">Transmembrane</keyword>
<dbReference type="SUPFAM" id="SSF53850">
    <property type="entry name" value="Periplasmic binding protein-like II"/>
    <property type="match status" value="1"/>
</dbReference>
<evidence type="ECO:0000256" key="3">
    <source>
        <dbReference type="SAM" id="Phobius"/>
    </source>
</evidence>
<feature type="compositionally biased region" description="Low complexity" evidence="2">
    <location>
        <begin position="665"/>
        <end position="674"/>
    </location>
</feature>
<comment type="similarity">
    <text evidence="1">Belongs to the LytR/CpsA/Psr (LCP) family.</text>
</comment>
<dbReference type="InterPro" id="IPR015168">
    <property type="entry name" value="SsuA/THI5"/>
</dbReference>
<dbReference type="PANTHER" id="PTHR33392:SF6">
    <property type="entry name" value="POLYISOPRENYL-TEICHOIC ACID--PEPTIDOGLYCAN TEICHOIC ACID TRANSFERASE TAGU"/>
    <property type="match status" value="1"/>
</dbReference>
<name>A0ABY5JJJ2_9FIRM</name>
<dbReference type="InterPro" id="IPR050922">
    <property type="entry name" value="LytR/CpsA/Psr_CW_biosynth"/>
</dbReference>
<dbReference type="NCBIfam" id="TIGR00350">
    <property type="entry name" value="lytR_cpsA_psr"/>
    <property type="match status" value="1"/>
</dbReference>
<evidence type="ECO:0000313" key="6">
    <source>
        <dbReference type="EMBL" id="UUF06871.1"/>
    </source>
</evidence>
<keyword evidence="7" id="KW-1185">Reference proteome</keyword>
<accession>A0ABY5JJJ2</accession>
<dbReference type="Pfam" id="PF03816">
    <property type="entry name" value="LytR_cpsA_psr"/>
    <property type="match status" value="1"/>
</dbReference>
<dbReference type="Gene3D" id="3.40.630.190">
    <property type="entry name" value="LCP protein"/>
    <property type="match status" value="1"/>
</dbReference>
<dbReference type="Pfam" id="PF09084">
    <property type="entry name" value="NMT1"/>
    <property type="match status" value="1"/>
</dbReference>
<feature type="domain" description="SsuA/THI5-like" evidence="5">
    <location>
        <begin position="111"/>
        <end position="184"/>
    </location>
</feature>
<feature type="compositionally biased region" description="Low complexity" evidence="2">
    <location>
        <begin position="568"/>
        <end position="658"/>
    </location>
</feature>
<dbReference type="EMBL" id="CP071249">
    <property type="protein sequence ID" value="UUF06871.1"/>
    <property type="molecule type" value="Genomic_DNA"/>
</dbReference>
<reference evidence="6 7" key="1">
    <citation type="submission" date="2021-03" db="EMBL/GenBank/DDBJ databases">
        <title>Comparative Genomics and Metabolomics in the genus Turicibacter.</title>
        <authorList>
            <person name="Maki J."/>
            <person name="Looft T."/>
        </authorList>
    </citation>
    <scope>NUCLEOTIDE SEQUENCE [LARGE SCALE GENOMIC DNA]</scope>
    <source>
        <strain evidence="6 7">MMM721</strain>
    </source>
</reference>
<dbReference type="PANTHER" id="PTHR33392">
    <property type="entry name" value="POLYISOPRENYL-TEICHOIC ACID--PEPTIDOGLYCAN TEICHOIC ACID TRANSFERASE TAGU"/>
    <property type="match status" value="1"/>
</dbReference>
<evidence type="ECO:0000259" key="4">
    <source>
        <dbReference type="Pfam" id="PF03816"/>
    </source>
</evidence>
<feature type="transmembrane region" description="Helical" evidence="3">
    <location>
        <begin position="41"/>
        <end position="61"/>
    </location>
</feature>
<evidence type="ECO:0000259" key="5">
    <source>
        <dbReference type="Pfam" id="PF09084"/>
    </source>
</evidence>
<feature type="transmembrane region" description="Helical" evidence="3">
    <location>
        <begin position="9"/>
        <end position="29"/>
    </location>
</feature>
<feature type="domain" description="Cell envelope-related transcriptional attenuator" evidence="4">
    <location>
        <begin position="253"/>
        <end position="404"/>
    </location>
</feature>